<evidence type="ECO:0000256" key="2">
    <source>
        <dbReference type="SAM" id="SignalP"/>
    </source>
</evidence>
<keyword evidence="4" id="KW-1185">Reference proteome</keyword>
<feature type="signal peptide" evidence="2">
    <location>
        <begin position="1"/>
        <end position="27"/>
    </location>
</feature>
<dbReference type="Proteomes" id="UP001597391">
    <property type="component" value="Unassembled WGS sequence"/>
</dbReference>
<organism evidence="3 4">
    <name type="scientific">Populibacterium corticicola</name>
    <dbReference type="NCBI Taxonomy" id="1812826"/>
    <lineage>
        <taxon>Bacteria</taxon>
        <taxon>Bacillati</taxon>
        <taxon>Actinomycetota</taxon>
        <taxon>Actinomycetes</taxon>
        <taxon>Micrococcales</taxon>
        <taxon>Jonesiaceae</taxon>
        <taxon>Populibacterium</taxon>
    </lineage>
</organism>
<comment type="caution">
    <text evidence="3">The sequence shown here is derived from an EMBL/GenBank/DDBJ whole genome shotgun (WGS) entry which is preliminary data.</text>
</comment>
<feature type="compositionally biased region" description="Low complexity" evidence="1">
    <location>
        <begin position="32"/>
        <end position="43"/>
    </location>
</feature>
<evidence type="ECO:0000256" key="1">
    <source>
        <dbReference type="SAM" id="MobiDB-lite"/>
    </source>
</evidence>
<reference evidence="4" key="1">
    <citation type="journal article" date="2019" name="Int. J. Syst. Evol. Microbiol.">
        <title>The Global Catalogue of Microorganisms (GCM) 10K type strain sequencing project: providing services to taxonomists for standard genome sequencing and annotation.</title>
        <authorList>
            <consortium name="The Broad Institute Genomics Platform"/>
            <consortium name="The Broad Institute Genome Sequencing Center for Infectious Disease"/>
            <person name="Wu L."/>
            <person name="Ma J."/>
        </authorList>
    </citation>
    <scope>NUCLEOTIDE SEQUENCE [LARGE SCALE GENOMIC DNA]</scope>
    <source>
        <strain evidence="4">KCTC 33576</strain>
    </source>
</reference>
<name>A0ABW5XDD6_9MICO</name>
<protein>
    <recommendedName>
        <fullName evidence="5">DUF4854 domain-containing protein</fullName>
    </recommendedName>
</protein>
<feature type="region of interest" description="Disordered" evidence="1">
    <location>
        <begin position="25"/>
        <end position="64"/>
    </location>
</feature>
<dbReference type="PROSITE" id="PS51257">
    <property type="entry name" value="PROKAR_LIPOPROTEIN"/>
    <property type="match status" value="1"/>
</dbReference>
<proteinExistence type="predicted"/>
<dbReference type="EMBL" id="JBHUOP010000002">
    <property type="protein sequence ID" value="MFD2839985.1"/>
    <property type="molecule type" value="Genomic_DNA"/>
</dbReference>
<dbReference type="RefSeq" id="WP_377465600.1">
    <property type="nucleotide sequence ID" value="NZ_JBHUOP010000002.1"/>
</dbReference>
<gene>
    <name evidence="3" type="ORF">ACFSYH_05300</name>
</gene>
<keyword evidence="2" id="KW-0732">Signal</keyword>
<accession>A0ABW5XDD6</accession>
<evidence type="ECO:0000313" key="3">
    <source>
        <dbReference type="EMBL" id="MFD2839985.1"/>
    </source>
</evidence>
<evidence type="ECO:0000313" key="4">
    <source>
        <dbReference type="Proteomes" id="UP001597391"/>
    </source>
</evidence>
<feature type="chain" id="PRO_5046480409" description="DUF4854 domain-containing protein" evidence="2">
    <location>
        <begin position="28"/>
        <end position="179"/>
    </location>
</feature>
<feature type="compositionally biased region" description="Acidic residues" evidence="1">
    <location>
        <begin position="46"/>
        <end position="58"/>
    </location>
</feature>
<evidence type="ECO:0008006" key="5">
    <source>
        <dbReference type="Google" id="ProtNLM"/>
    </source>
</evidence>
<sequence>MNKRLSKTIAAAALSVMLLGAAGCSNADEETPAPSTSETTPAADDSASDEPSEAENTDTADSGVDAAKQEEILDQLVTAESGQIDAIKDQFPGVYSDIAIEYELPGTIKYTYTYAEQVETTDEMVDYFESQIDTMQEQTDSQVFPIMRSSGLEGDLGIRYIYLNADSSLIWDKTFTSSN</sequence>